<reference evidence="8 9" key="1">
    <citation type="submission" date="2019-02" db="EMBL/GenBank/DDBJ databases">
        <title>Genome sequencing of the rare red list fungi Dentipellis fragilis.</title>
        <authorList>
            <person name="Buettner E."/>
            <person name="Kellner H."/>
        </authorList>
    </citation>
    <scope>NUCLEOTIDE SEQUENCE [LARGE SCALE GENOMIC DNA]</scope>
    <source>
        <strain evidence="8 9">DSM 105465</strain>
    </source>
</reference>
<dbReference type="FunFam" id="1.20.1270.60:FF:000045">
    <property type="entry name" value="Cell division control protein"/>
    <property type="match status" value="1"/>
</dbReference>
<feature type="compositionally biased region" description="Polar residues" evidence="6">
    <location>
        <begin position="376"/>
        <end position="391"/>
    </location>
</feature>
<dbReference type="GO" id="GO:0009898">
    <property type="term" value="C:cytoplasmic side of plasma membrane"/>
    <property type="evidence" value="ECO:0007669"/>
    <property type="project" value="TreeGrafter"/>
</dbReference>
<feature type="compositionally biased region" description="Low complexity" evidence="6">
    <location>
        <begin position="675"/>
        <end position="688"/>
    </location>
</feature>
<feature type="region of interest" description="Disordered" evidence="6">
    <location>
        <begin position="504"/>
        <end position="688"/>
    </location>
</feature>
<feature type="region of interest" description="Disordered" evidence="6">
    <location>
        <begin position="450"/>
        <end position="487"/>
    </location>
</feature>
<feature type="compositionally biased region" description="Pro residues" evidence="6">
    <location>
        <begin position="663"/>
        <end position="674"/>
    </location>
</feature>
<dbReference type="STRING" id="205917.A0A4Y9YV60"/>
<sequence>MTARRQASTTSLSKYARSSSPDPTVRSLDFCNAFWGQGDGGVDVLFARMRGAARTMDELRNYWKERAAIEEDYAKRLAKLAKLTVGRDEIGELRNSLDTLRLETDKEAGFHQQLASQIRNDLEAPASAFVARQTSHRKGPQAAIEKQFKAKQAHEAHVIKAREKYEADCMRINGLTAQATLVQGKDLEKIQRQLERTQQTVQANEKDYANFSRILQDTSGKWEVDWKTFCDGCQDLEEERMEFTKDNVWAYANAVSIVCVSDDESCERLRLALEQFEPEKDQENFVRDYGTGSAIPEPPVFVNHGSGAPLPSPPSRPLTRPAQFLRSSQRMNRPPTAPSQPVDDEPPAVNAAGIGAGGLARTGTLSRGGAKPMNGSGVTNGNISRPGTSHGSDADPTTHKTQLVVGDNAYDVDLNKNPQQQLVKPNGTPSRVGDESDPLAQQMANLQRAAATNGSTLGRSATRKDTGASASGSVSPHKGPSPSQDNRWRNSAELVVGAYPLQAASSRPTSPTANFMKPPAPAPAAPAVESALVDYHQRLPGEQRGRSRSNSRASWNGQPPPGQQRTPSRNDGHGQNLERPVSREGHAGIGANGRSPSPGLRMGPGSRSVSPAVGAPAPPDRRESYRSTNSVGIALDPSGKVAMDSMADQYMQQQRQQQQQQQAPPPQQLPPPQPYQTHVQQQQQQQQQ</sequence>
<dbReference type="SUPFAM" id="SSF103657">
    <property type="entry name" value="BAR/IMD domain-like"/>
    <property type="match status" value="1"/>
</dbReference>
<feature type="domain" description="F-BAR" evidence="7">
    <location>
        <begin position="28"/>
        <end position="281"/>
    </location>
</feature>
<keyword evidence="5" id="KW-0175">Coiled coil</keyword>
<evidence type="ECO:0000256" key="6">
    <source>
        <dbReference type="SAM" id="MobiDB-lite"/>
    </source>
</evidence>
<keyword evidence="9" id="KW-1185">Reference proteome</keyword>
<feature type="non-terminal residue" evidence="8">
    <location>
        <position position="688"/>
    </location>
</feature>
<keyword evidence="4" id="KW-0206">Cytoskeleton</keyword>
<dbReference type="EMBL" id="SEOQ01000278">
    <property type="protein sequence ID" value="TFY66102.1"/>
    <property type="molecule type" value="Genomic_DNA"/>
</dbReference>
<keyword evidence="2" id="KW-0963">Cytoplasm</keyword>
<evidence type="ECO:0000256" key="1">
    <source>
        <dbReference type="ARBA" id="ARBA00004245"/>
    </source>
</evidence>
<dbReference type="Proteomes" id="UP000298327">
    <property type="component" value="Unassembled WGS sequence"/>
</dbReference>
<dbReference type="InterPro" id="IPR001060">
    <property type="entry name" value="FCH_dom"/>
</dbReference>
<feature type="region of interest" description="Disordered" evidence="6">
    <location>
        <begin position="416"/>
        <end position="436"/>
    </location>
</feature>
<dbReference type="GO" id="GO:0005543">
    <property type="term" value="F:phospholipid binding"/>
    <property type="evidence" value="ECO:0007669"/>
    <property type="project" value="TreeGrafter"/>
</dbReference>
<evidence type="ECO:0000256" key="5">
    <source>
        <dbReference type="PROSITE-ProRule" id="PRU01077"/>
    </source>
</evidence>
<dbReference type="GO" id="GO:0007010">
    <property type="term" value="P:cytoskeleton organization"/>
    <property type="evidence" value="ECO:0007669"/>
    <property type="project" value="TreeGrafter"/>
</dbReference>
<feature type="compositionally biased region" description="Polar residues" evidence="6">
    <location>
        <begin position="504"/>
        <end position="513"/>
    </location>
</feature>
<name>A0A4Y9YV60_9AGAM</name>
<organism evidence="8 9">
    <name type="scientific">Dentipellis fragilis</name>
    <dbReference type="NCBI Taxonomy" id="205917"/>
    <lineage>
        <taxon>Eukaryota</taxon>
        <taxon>Fungi</taxon>
        <taxon>Dikarya</taxon>
        <taxon>Basidiomycota</taxon>
        <taxon>Agaricomycotina</taxon>
        <taxon>Agaricomycetes</taxon>
        <taxon>Russulales</taxon>
        <taxon>Hericiaceae</taxon>
        <taxon>Dentipellis</taxon>
    </lineage>
</organism>
<feature type="compositionally biased region" description="Polar residues" evidence="6">
    <location>
        <begin position="548"/>
        <end position="569"/>
    </location>
</feature>
<dbReference type="PROSITE" id="PS51741">
    <property type="entry name" value="F_BAR"/>
    <property type="match status" value="1"/>
</dbReference>
<feature type="region of interest" description="Disordered" evidence="6">
    <location>
        <begin position="290"/>
        <end position="399"/>
    </location>
</feature>
<comment type="subcellular location">
    <subcellularLocation>
        <location evidence="1">Cytoplasm</location>
        <location evidence="1">Cytoskeleton</location>
    </subcellularLocation>
</comment>
<protein>
    <recommendedName>
        <fullName evidence="7">F-BAR domain-containing protein</fullName>
    </recommendedName>
</protein>
<dbReference type="PANTHER" id="PTHR23065:SF7">
    <property type="entry name" value="NOSTRIN, ISOFORM H"/>
    <property type="match status" value="1"/>
</dbReference>
<evidence type="ECO:0000256" key="4">
    <source>
        <dbReference type="ARBA" id="ARBA00023212"/>
    </source>
</evidence>
<dbReference type="OrthoDB" id="19092at2759"/>
<feature type="compositionally biased region" description="Polar residues" evidence="6">
    <location>
        <begin position="1"/>
        <end position="22"/>
    </location>
</feature>
<keyword evidence="3" id="KW-0597">Phosphoprotein</keyword>
<feature type="compositionally biased region" description="Polar residues" evidence="6">
    <location>
        <begin position="416"/>
        <end position="429"/>
    </location>
</feature>
<dbReference type="CDD" id="cd07651">
    <property type="entry name" value="F-BAR_PombeCdc15_like"/>
    <property type="match status" value="1"/>
</dbReference>
<dbReference type="InterPro" id="IPR031160">
    <property type="entry name" value="F_BAR_dom"/>
</dbReference>
<dbReference type="InterPro" id="IPR027267">
    <property type="entry name" value="AH/BAR_dom_sf"/>
</dbReference>
<dbReference type="GO" id="GO:0120104">
    <property type="term" value="C:mitotic actomyosin contractile ring, proximal layer"/>
    <property type="evidence" value="ECO:0007669"/>
    <property type="project" value="TreeGrafter"/>
</dbReference>
<proteinExistence type="predicted"/>
<accession>A0A4Y9YV60</accession>
<dbReference type="Pfam" id="PF00611">
    <property type="entry name" value="FCH"/>
    <property type="match status" value="1"/>
</dbReference>
<dbReference type="AlphaFoldDB" id="A0A4Y9YV60"/>
<feature type="compositionally biased region" description="Low complexity" evidence="6">
    <location>
        <begin position="652"/>
        <end position="662"/>
    </location>
</feature>
<dbReference type="Gene3D" id="1.20.1270.60">
    <property type="entry name" value="Arfaptin homology (AH) domain/BAR domain"/>
    <property type="match status" value="1"/>
</dbReference>
<gene>
    <name evidence="8" type="ORF">EVG20_g4981</name>
</gene>
<dbReference type="PANTHER" id="PTHR23065">
    <property type="entry name" value="PROLINE-SERINE-THREONINE PHOSPHATASE INTERACTING PROTEIN 1"/>
    <property type="match status" value="1"/>
</dbReference>
<feature type="compositionally biased region" description="Basic and acidic residues" evidence="6">
    <location>
        <begin position="535"/>
        <end position="545"/>
    </location>
</feature>
<feature type="compositionally biased region" description="Polar residues" evidence="6">
    <location>
        <begin position="450"/>
        <end position="459"/>
    </location>
</feature>
<evidence type="ECO:0000313" key="9">
    <source>
        <dbReference type="Proteomes" id="UP000298327"/>
    </source>
</evidence>
<evidence type="ECO:0000259" key="7">
    <source>
        <dbReference type="PROSITE" id="PS51741"/>
    </source>
</evidence>
<comment type="caution">
    <text evidence="8">The sequence shown here is derived from an EMBL/GenBank/DDBJ whole genome shotgun (WGS) entry which is preliminary data.</text>
</comment>
<evidence type="ECO:0000256" key="2">
    <source>
        <dbReference type="ARBA" id="ARBA00022490"/>
    </source>
</evidence>
<evidence type="ECO:0000256" key="3">
    <source>
        <dbReference type="ARBA" id="ARBA00022553"/>
    </source>
</evidence>
<dbReference type="SMART" id="SM00055">
    <property type="entry name" value="FCH"/>
    <property type="match status" value="1"/>
</dbReference>
<evidence type="ECO:0000313" key="8">
    <source>
        <dbReference type="EMBL" id="TFY66102.1"/>
    </source>
</evidence>
<feature type="region of interest" description="Disordered" evidence="6">
    <location>
        <begin position="1"/>
        <end position="24"/>
    </location>
</feature>